<comment type="caution">
    <text evidence="1">The sequence shown here is derived from an EMBL/GenBank/DDBJ whole genome shotgun (WGS) entry which is preliminary data.</text>
</comment>
<dbReference type="AlphaFoldDB" id="A0A0N0MDK1"/>
<sequence>MSGAIQLDGKLILFDANDCHLAPGTEAVIVNEKGNIVVARLEPTAEWERLARTRTGLVWTVNPLGERVLFAVKVLGRYIRTEDMGQAVDLTPQKPDFFEDAKPLSATEVAGELGKAFAVCNRIYHQPDRANTDNCERSLRSAAHGIMQMWNDVQQIKRERTRQLGR</sequence>
<name>A0A0N0MDK1_9PROT</name>
<accession>A0A0N0MDK1</accession>
<protein>
    <submittedName>
        <fullName evidence="1">Uncharacterized protein</fullName>
    </submittedName>
</protein>
<dbReference type="Proteomes" id="UP000031553">
    <property type="component" value="Unassembled WGS sequence"/>
</dbReference>
<evidence type="ECO:0000313" key="2">
    <source>
        <dbReference type="Proteomes" id="UP000031553"/>
    </source>
</evidence>
<gene>
    <name evidence="1" type="ORF">GLUCOINTEAF2_0201250</name>
</gene>
<reference evidence="1 2" key="1">
    <citation type="submission" date="2015-07" db="EMBL/GenBank/DDBJ databases">
        <title>Draft Genome Sequence of Komagataeibacter intermedius Strain AF2, Isolated from Kombucha Tea.</title>
        <authorList>
            <person name="Santos R.A."/>
            <person name="Berretta A.A."/>
            <person name="Barud H.S."/>
            <person name="Ribeiro S.J."/>
            <person name="Gonzalez-Garcia L.N."/>
            <person name="Zucchi T.D."/>
            <person name="Goldman G.H."/>
            <person name="Riano-Pachon D.M."/>
        </authorList>
    </citation>
    <scope>NUCLEOTIDE SEQUENCE [LARGE SCALE GENOMIC DNA]</scope>
    <source>
        <strain evidence="1 2">AF2</strain>
    </source>
</reference>
<dbReference type="EMBL" id="JUFX02000247">
    <property type="protein sequence ID" value="KPH85363.1"/>
    <property type="molecule type" value="Genomic_DNA"/>
</dbReference>
<organism evidence="1 2">
    <name type="scientific">Komagataeibacter intermedius AF2</name>
    <dbReference type="NCBI Taxonomy" id="1458464"/>
    <lineage>
        <taxon>Bacteria</taxon>
        <taxon>Pseudomonadati</taxon>
        <taxon>Pseudomonadota</taxon>
        <taxon>Alphaproteobacteria</taxon>
        <taxon>Acetobacterales</taxon>
        <taxon>Acetobacteraceae</taxon>
        <taxon>Komagataeibacter</taxon>
    </lineage>
</organism>
<evidence type="ECO:0000313" key="1">
    <source>
        <dbReference type="EMBL" id="KPH85363.1"/>
    </source>
</evidence>
<proteinExistence type="predicted"/>
<dbReference type="RefSeq" id="WP_235721313.1">
    <property type="nucleotide sequence ID" value="NZ_JUFX02000247.1"/>
</dbReference>